<dbReference type="NCBIfam" id="NF038133">
    <property type="entry name" value="choice_anch_L"/>
    <property type="match status" value="1"/>
</dbReference>
<evidence type="ECO:0000313" key="3">
    <source>
        <dbReference type="EMBL" id="PWG17320.1"/>
    </source>
</evidence>
<comment type="caution">
    <text evidence="3">The sequence shown here is derived from an EMBL/GenBank/DDBJ whole genome shotgun (WGS) entry which is preliminary data.</text>
</comment>
<organism evidence="3 4">
    <name type="scientific">Salibaculum griseiflavum</name>
    <dbReference type="NCBI Taxonomy" id="1914409"/>
    <lineage>
        <taxon>Bacteria</taxon>
        <taxon>Pseudomonadati</taxon>
        <taxon>Pseudomonadota</taxon>
        <taxon>Alphaproteobacteria</taxon>
        <taxon>Rhodobacterales</taxon>
        <taxon>Roseobacteraceae</taxon>
        <taxon>Salibaculum</taxon>
    </lineage>
</organism>
<feature type="domain" description="Hedgehog/Intein (Hint)" evidence="2">
    <location>
        <begin position="525"/>
        <end position="664"/>
    </location>
</feature>
<dbReference type="GO" id="GO:0005509">
    <property type="term" value="F:calcium ion binding"/>
    <property type="evidence" value="ECO:0007669"/>
    <property type="project" value="InterPro"/>
</dbReference>
<dbReference type="InterPro" id="IPR018511">
    <property type="entry name" value="Hemolysin-typ_Ca-bd_CS"/>
</dbReference>
<dbReference type="InterPro" id="IPR036844">
    <property type="entry name" value="Hint_dom_sf"/>
</dbReference>
<dbReference type="InterPro" id="IPR049804">
    <property type="entry name" value="Choice_anch_L"/>
</dbReference>
<proteinExistence type="predicted"/>
<dbReference type="SUPFAM" id="SSF51294">
    <property type="entry name" value="Hedgehog/intein (Hint) domain"/>
    <property type="match status" value="1"/>
</dbReference>
<dbReference type="InterPro" id="IPR028992">
    <property type="entry name" value="Hedgehog/Intein_dom"/>
</dbReference>
<dbReference type="Gene3D" id="2.150.10.10">
    <property type="entry name" value="Serralysin-like metalloprotease, C-terminal"/>
    <property type="match status" value="1"/>
</dbReference>
<feature type="compositionally biased region" description="Polar residues" evidence="1">
    <location>
        <begin position="38"/>
        <end position="52"/>
    </location>
</feature>
<feature type="region of interest" description="Disordered" evidence="1">
    <location>
        <begin position="38"/>
        <end position="100"/>
    </location>
</feature>
<dbReference type="Pfam" id="PF00353">
    <property type="entry name" value="HemolysinCabind"/>
    <property type="match status" value="1"/>
</dbReference>
<reference evidence="4" key="1">
    <citation type="submission" date="2018-05" db="EMBL/GenBank/DDBJ databases">
        <authorList>
            <person name="Du Z."/>
            <person name="Wang X."/>
        </authorList>
    </citation>
    <scope>NUCLEOTIDE SEQUENCE [LARGE SCALE GENOMIC DNA]</scope>
    <source>
        <strain evidence="4">WDS4C29</strain>
    </source>
</reference>
<dbReference type="PRINTS" id="PR00313">
    <property type="entry name" value="CABNDNGRPT"/>
</dbReference>
<dbReference type="RefSeq" id="WP_109388417.1">
    <property type="nucleotide sequence ID" value="NZ_QETF01000006.1"/>
</dbReference>
<dbReference type="InterPro" id="IPR011049">
    <property type="entry name" value="Serralysin-like_metalloprot_C"/>
</dbReference>
<dbReference type="OrthoDB" id="6305173at2"/>
<sequence length="710" mass="72670">MPTATELNVTQTNDAATIADTIFGDDITVVSSSLSGTAGQSGVYSGGDSTSPGAVPADSGVILSTGNVGDFTNSSGTTDTNTSDSTSTNHGGTGDAGLTDLSGNQTYDAVVFEATFIPEGDTLTMQFTFSSEEYLEYVNGGVNDTLGVWVNGAFTPITPDGETVSIDTVNDSTNQNLYIDNPAASDPYNTEMDGFTVTLSFKAPVNAGEENTIRIGLADGGDGAYDTNVLIAADSVQSTALAFSDTIETGPNSSAVIDVLANDVDDAGLGLTVTEINGVAVVPGDTVTLSTGEQVTLNPDGTLTVLTDGDITSSTFTYMVEDANGVTDVGYVTVETVASPAPDGYVDGTADADLIDGSYTGDPNGDLVDNNDSLGVEGTTGDGDVINAFGGDDVIQAGAGDDIVYGGSGDDTIAGGTGEDSLFGGSGNDTLTFAEGDTADGGDGDDTFVLEDLGEPTNGAITLTGGDAAETLGGGDTLQLGDLADLSTLTITGTTTNASGNTSQSGTVTLDDGTLLTFSGIENIICFTPGTRIATARGAIPVEQLQKGDMVITRDHGLQPVRWIEARTVPATGRFAPVRIDRSVLTGLQSDLVVSPQHRVLFQGYRAELLFGETEVLAAAAHLVDGSAVTRVEGTTVTYVHFLLDQHEIVFAEGAATESFHPGNLGVDAVSDAAREELFALFPGLRSDLGQYGDTARRCLKAHEAQLIRD</sequence>
<dbReference type="EMBL" id="QETF01000006">
    <property type="protein sequence ID" value="PWG17320.1"/>
    <property type="molecule type" value="Genomic_DNA"/>
</dbReference>
<dbReference type="Gene3D" id="2.170.16.10">
    <property type="entry name" value="Hedgehog/Intein (Hint) domain"/>
    <property type="match status" value="1"/>
</dbReference>
<feature type="compositionally biased region" description="Low complexity" evidence="1">
    <location>
        <begin position="69"/>
        <end position="90"/>
    </location>
</feature>
<keyword evidence="4" id="KW-1185">Reference proteome</keyword>
<evidence type="ECO:0000313" key="4">
    <source>
        <dbReference type="Proteomes" id="UP000245293"/>
    </source>
</evidence>
<protein>
    <recommendedName>
        <fullName evidence="2">Hedgehog/Intein (Hint) domain-containing protein</fullName>
    </recommendedName>
</protein>
<dbReference type="AlphaFoldDB" id="A0A2V1P696"/>
<gene>
    <name evidence="3" type="ORF">DFK10_08025</name>
</gene>
<dbReference type="Proteomes" id="UP000245293">
    <property type="component" value="Unassembled WGS sequence"/>
</dbReference>
<dbReference type="Pfam" id="PF13403">
    <property type="entry name" value="Hint_2"/>
    <property type="match status" value="1"/>
</dbReference>
<accession>A0A2V1P696</accession>
<dbReference type="SUPFAM" id="SSF51120">
    <property type="entry name" value="beta-Roll"/>
    <property type="match status" value="1"/>
</dbReference>
<dbReference type="Pfam" id="PF17963">
    <property type="entry name" value="Big_9"/>
    <property type="match status" value="1"/>
</dbReference>
<evidence type="ECO:0000256" key="1">
    <source>
        <dbReference type="SAM" id="MobiDB-lite"/>
    </source>
</evidence>
<dbReference type="PROSITE" id="PS00330">
    <property type="entry name" value="HEMOLYSIN_CALCIUM"/>
    <property type="match status" value="1"/>
</dbReference>
<name>A0A2V1P696_9RHOB</name>
<dbReference type="InterPro" id="IPR001343">
    <property type="entry name" value="Hemolysn_Ca-bd"/>
</dbReference>
<evidence type="ECO:0000259" key="2">
    <source>
        <dbReference type="Pfam" id="PF13403"/>
    </source>
</evidence>